<accession>A0ABV7HN66</accession>
<keyword evidence="2" id="KW-0479">Metal-binding</keyword>
<dbReference type="EMBL" id="JBHRTL010000004">
    <property type="protein sequence ID" value="MFC3154261.1"/>
    <property type="molecule type" value="Genomic_DNA"/>
</dbReference>
<sequence>MDLHHHIRLMAGYNQRLNRQVFTAAASLEHDTLTADAGAFFGSILGTLNHMVVTDLLWLARFAQHSARYKSLQALSELPTPERLDQQLYPAFAALGAARGLIDSAIIEWSADELQSDDLQRPLAYHNSKGEGAERDFGELVMHLFNHQTHHRGQASTLLNQRGLDIGVTDFLRDIPRLDTQG</sequence>
<protein>
    <submittedName>
        <fullName evidence="3">DinB family protein</fullName>
    </submittedName>
</protein>
<dbReference type="Proteomes" id="UP001595548">
    <property type="component" value="Unassembled WGS sequence"/>
</dbReference>
<proteinExistence type="inferred from homology"/>
<comment type="caution">
    <text evidence="3">The sequence shown here is derived from an EMBL/GenBank/DDBJ whole genome shotgun (WGS) entry which is preliminary data.</text>
</comment>
<dbReference type="InterPro" id="IPR007837">
    <property type="entry name" value="DinB"/>
</dbReference>
<name>A0ABV7HN66_9GAMM</name>
<dbReference type="RefSeq" id="WP_382414424.1">
    <property type="nucleotide sequence ID" value="NZ_AP031500.1"/>
</dbReference>
<dbReference type="InterPro" id="IPR034660">
    <property type="entry name" value="DinB/YfiT-like"/>
</dbReference>
<evidence type="ECO:0000313" key="4">
    <source>
        <dbReference type="Proteomes" id="UP001595548"/>
    </source>
</evidence>
<dbReference type="PANTHER" id="PTHR37302:SF1">
    <property type="entry name" value="PROTEIN DINB"/>
    <property type="match status" value="1"/>
</dbReference>
<reference evidence="4" key="1">
    <citation type="journal article" date="2019" name="Int. J. Syst. Evol. Microbiol.">
        <title>The Global Catalogue of Microorganisms (GCM) 10K type strain sequencing project: providing services to taxonomists for standard genome sequencing and annotation.</title>
        <authorList>
            <consortium name="The Broad Institute Genomics Platform"/>
            <consortium name="The Broad Institute Genome Sequencing Center for Infectious Disease"/>
            <person name="Wu L."/>
            <person name="Ma J."/>
        </authorList>
    </citation>
    <scope>NUCLEOTIDE SEQUENCE [LARGE SCALE GENOMIC DNA]</scope>
    <source>
        <strain evidence="4">KCTC 52141</strain>
    </source>
</reference>
<evidence type="ECO:0000313" key="3">
    <source>
        <dbReference type="EMBL" id="MFC3154261.1"/>
    </source>
</evidence>
<evidence type="ECO:0000256" key="2">
    <source>
        <dbReference type="ARBA" id="ARBA00022723"/>
    </source>
</evidence>
<dbReference type="PANTHER" id="PTHR37302">
    <property type="entry name" value="SLR1116 PROTEIN"/>
    <property type="match status" value="1"/>
</dbReference>
<dbReference type="Pfam" id="PF05163">
    <property type="entry name" value="DinB"/>
    <property type="match status" value="1"/>
</dbReference>
<comment type="similarity">
    <text evidence="1">Belongs to the DinB family.</text>
</comment>
<dbReference type="SUPFAM" id="SSF109854">
    <property type="entry name" value="DinB/YfiT-like putative metalloenzymes"/>
    <property type="match status" value="1"/>
</dbReference>
<gene>
    <name evidence="3" type="ORF">ACFOEB_03530</name>
</gene>
<organism evidence="3 4">
    <name type="scientific">Gilvimarinus japonicus</name>
    <dbReference type="NCBI Taxonomy" id="1796469"/>
    <lineage>
        <taxon>Bacteria</taxon>
        <taxon>Pseudomonadati</taxon>
        <taxon>Pseudomonadota</taxon>
        <taxon>Gammaproteobacteria</taxon>
        <taxon>Cellvibrionales</taxon>
        <taxon>Cellvibrionaceae</taxon>
        <taxon>Gilvimarinus</taxon>
    </lineage>
</organism>
<dbReference type="Gene3D" id="1.20.120.450">
    <property type="entry name" value="dinb family like domain"/>
    <property type="match status" value="1"/>
</dbReference>
<evidence type="ECO:0000256" key="1">
    <source>
        <dbReference type="ARBA" id="ARBA00008635"/>
    </source>
</evidence>
<keyword evidence="4" id="KW-1185">Reference proteome</keyword>